<sequence length="260" mass="29085">MQTQLSAPVQTSKAAEIIKVLVGPTCRPQPYLLPKRQLCFNSPYLRTLIEKAEPSRTICLPHDDPAAMELLITWMNYEQAKPCHQRGAELEKKIKTKDKEGVPIAIKVWVLAHRLGGPCLVLRDECMRYLYETCAMPPSGKTGLVITPAIGMYAFQNASTRIELRHLVFACLARDGLQGSGSVCTWDAVLKQVQGLRAALQKAWDGSKTERVEKLLQLEDYMCAPGEITPGWYQKQVASRGLLEIAGVAWMKMDWGEELD</sequence>
<accession>A0A6A7AD84</accession>
<dbReference type="EMBL" id="MU006219">
    <property type="protein sequence ID" value="KAF2830637.1"/>
    <property type="molecule type" value="Genomic_DNA"/>
</dbReference>
<gene>
    <name evidence="1" type="ORF">CC86DRAFT_402664</name>
</gene>
<organism evidence="1 2">
    <name type="scientific">Ophiobolus disseminans</name>
    <dbReference type="NCBI Taxonomy" id="1469910"/>
    <lineage>
        <taxon>Eukaryota</taxon>
        <taxon>Fungi</taxon>
        <taxon>Dikarya</taxon>
        <taxon>Ascomycota</taxon>
        <taxon>Pezizomycotina</taxon>
        <taxon>Dothideomycetes</taxon>
        <taxon>Pleosporomycetidae</taxon>
        <taxon>Pleosporales</taxon>
        <taxon>Pleosporineae</taxon>
        <taxon>Phaeosphaeriaceae</taxon>
        <taxon>Ophiobolus</taxon>
    </lineage>
</organism>
<dbReference type="Proteomes" id="UP000799424">
    <property type="component" value="Unassembled WGS sequence"/>
</dbReference>
<reference evidence="1" key="1">
    <citation type="journal article" date="2020" name="Stud. Mycol.">
        <title>101 Dothideomycetes genomes: a test case for predicting lifestyles and emergence of pathogens.</title>
        <authorList>
            <person name="Haridas S."/>
            <person name="Albert R."/>
            <person name="Binder M."/>
            <person name="Bloem J."/>
            <person name="Labutti K."/>
            <person name="Salamov A."/>
            <person name="Andreopoulos B."/>
            <person name="Baker S."/>
            <person name="Barry K."/>
            <person name="Bills G."/>
            <person name="Bluhm B."/>
            <person name="Cannon C."/>
            <person name="Castanera R."/>
            <person name="Culley D."/>
            <person name="Daum C."/>
            <person name="Ezra D."/>
            <person name="Gonzalez J."/>
            <person name="Henrissat B."/>
            <person name="Kuo A."/>
            <person name="Liang C."/>
            <person name="Lipzen A."/>
            <person name="Lutzoni F."/>
            <person name="Magnuson J."/>
            <person name="Mondo S."/>
            <person name="Nolan M."/>
            <person name="Ohm R."/>
            <person name="Pangilinan J."/>
            <person name="Park H.-J."/>
            <person name="Ramirez L."/>
            <person name="Alfaro M."/>
            <person name="Sun H."/>
            <person name="Tritt A."/>
            <person name="Yoshinaga Y."/>
            <person name="Zwiers L.-H."/>
            <person name="Turgeon B."/>
            <person name="Goodwin S."/>
            <person name="Spatafora J."/>
            <person name="Crous P."/>
            <person name="Grigoriev I."/>
        </authorList>
    </citation>
    <scope>NUCLEOTIDE SEQUENCE</scope>
    <source>
        <strain evidence="1">CBS 113818</strain>
    </source>
</reference>
<dbReference type="OrthoDB" id="3794213at2759"/>
<evidence type="ECO:0000313" key="1">
    <source>
        <dbReference type="EMBL" id="KAF2830637.1"/>
    </source>
</evidence>
<keyword evidence="2" id="KW-1185">Reference proteome</keyword>
<dbReference type="AlphaFoldDB" id="A0A6A7AD84"/>
<proteinExistence type="predicted"/>
<name>A0A6A7AD84_9PLEO</name>
<protein>
    <recommendedName>
        <fullName evidence="3">BTB domain-containing protein</fullName>
    </recommendedName>
</protein>
<evidence type="ECO:0000313" key="2">
    <source>
        <dbReference type="Proteomes" id="UP000799424"/>
    </source>
</evidence>
<evidence type="ECO:0008006" key="3">
    <source>
        <dbReference type="Google" id="ProtNLM"/>
    </source>
</evidence>